<feature type="compositionally biased region" description="Polar residues" evidence="1">
    <location>
        <begin position="1"/>
        <end position="16"/>
    </location>
</feature>
<evidence type="ECO:0000256" key="1">
    <source>
        <dbReference type="SAM" id="MobiDB-lite"/>
    </source>
</evidence>
<dbReference type="HOGENOM" id="CLU_528256_0_0_1"/>
<dbReference type="SUPFAM" id="SSF57938">
    <property type="entry name" value="DnaJ/Hsp40 cysteine-rich domain"/>
    <property type="match status" value="1"/>
</dbReference>
<evidence type="ECO:0000313" key="3">
    <source>
        <dbReference type="Proteomes" id="UP000007014"/>
    </source>
</evidence>
<reference evidence="2 3" key="1">
    <citation type="journal article" date="2004" name="Nature">
        <title>Genome sequence of the ultrasmall unicellular red alga Cyanidioschyzon merolae 10D.</title>
        <authorList>
            <person name="Matsuzaki M."/>
            <person name="Misumi O."/>
            <person name="Shin-i T."/>
            <person name="Maruyama S."/>
            <person name="Takahara M."/>
            <person name="Miyagishima S."/>
            <person name="Mori T."/>
            <person name="Nishida K."/>
            <person name="Yagisawa F."/>
            <person name="Nishida K."/>
            <person name="Yoshida Y."/>
            <person name="Nishimura Y."/>
            <person name="Nakao S."/>
            <person name="Kobayashi T."/>
            <person name="Momoyama Y."/>
            <person name="Higashiyama T."/>
            <person name="Minoda A."/>
            <person name="Sano M."/>
            <person name="Nomoto H."/>
            <person name="Oishi K."/>
            <person name="Hayashi H."/>
            <person name="Ohta F."/>
            <person name="Nishizaka S."/>
            <person name="Haga S."/>
            <person name="Miura S."/>
            <person name="Morishita T."/>
            <person name="Kabeya Y."/>
            <person name="Terasawa K."/>
            <person name="Suzuki Y."/>
            <person name="Ishii Y."/>
            <person name="Asakawa S."/>
            <person name="Takano H."/>
            <person name="Ohta N."/>
            <person name="Kuroiwa H."/>
            <person name="Tanaka K."/>
            <person name="Shimizu N."/>
            <person name="Sugano S."/>
            <person name="Sato N."/>
            <person name="Nozaki H."/>
            <person name="Ogasawara N."/>
            <person name="Kohara Y."/>
            <person name="Kuroiwa T."/>
        </authorList>
    </citation>
    <scope>NUCLEOTIDE SEQUENCE [LARGE SCALE GENOMIC DNA]</scope>
    <source>
        <strain evidence="2 3">10D</strain>
    </source>
</reference>
<gene>
    <name evidence="2" type="ORF">CYME_CMI284C</name>
</gene>
<protein>
    <submittedName>
        <fullName evidence="2">Uncharacterized protein</fullName>
    </submittedName>
</protein>
<feature type="compositionally biased region" description="Low complexity" evidence="1">
    <location>
        <begin position="75"/>
        <end position="88"/>
    </location>
</feature>
<sequence length="516" mass="53446">MGASSDMVTDRSTVTATEAEVGRQGRAGRALFVAGSPPVYSTFHHNGGAVSIVSAPTGSRGLSTTIAASSSGAYPTASPFTPTASPSAGTEGLGRPSSAPAGASVLNGSFFGRSVGFKLPTNKQSAISSARGGSGAISDSNAVNGMLALDVKEGSRVSPPRRGSTTDARSCLECPSDWTVSELAARLVSEPDGCKATECAWSPQVSGSIPPRSPAAYRHTQTGAVPERGRDHPAGTNLLDSHRMSSPGIDPSQELISVDSDWIPASASYSAVSVMSFSPSGNEVARMDLGRSSPFRGLSFDDLSIIERSPRKERLAQMLLSTRGNNVRRFSRSPLGATPLFSTNPGSLADASASEDTRSCRVCGGRRIRPCFDCNGRGQFQRIEVQNHVVGGETCRACRGTGMIDCPACARELYRKARAAAEIKLETATRDQAAPVSLPAALTSRQHEPAAATPHAMGTETASAHSVQDSLAAAATEHVVSSVSANAEWEPQTSNVAVGKLTTCTTDGHGLIPLSS</sequence>
<name>M1URA7_CYAM1</name>
<dbReference type="EMBL" id="AP006491">
    <property type="protein sequence ID" value="BAM80141.1"/>
    <property type="molecule type" value="Genomic_DNA"/>
</dbReference>
<keyword evidence="3" id="KW-1185">Reference proteome</keyword>
<dbReference type="KEGG" id="cme:CYME_CMI284C"/>
<dbReference type="Proteomes" id="UP000007014">
    <property type="component" value="Chromosome 9"/>
</dbReference>
<evidence type="ECO:0000313" key="2">
    <source>
        <dbReference type="EMBL" id="BAM80141.1"/>
    </source>
</evidence>
<organism evidence="2 3">
    <name type="scientific">Cyanidioschyzon merolae (strain NIES-3377 / 10D)</name>
    <name type="common">Unicellular red alga</name>
    <dbReference type="NCBI Taxonomy" id="280699"/>
    <lineage>
        <taxon>Eukaryota</taxon>
        <taxon>Rhodophyta</taxon>
        <taxon>Bangiophyceae</taxon>
        <taxon>Cyanidiales</taxon>
        <taxon>Cyanidiaceae</taxon>
        <taxon>Cyanidioschyzon</taxon>
    </lineage>
</organism>
<dbReference type="RefSeq" id="XP_005536427.1">
    <property type="nucleotide sequence ID" value="XM_005536370.1"/>
</dbReference>
<feature type="region of interest" description="Disordered" evidence="1">
    <location>
        <begin position="442"/>
        <end position="468"/>
    </location>
</feature>
<feature type="region of interest" description="Disordered" evidence="1">
    <location>
        <begin position="1"/>
        <end position="23"/>
    </location>
</feature>
<dbReference type="InterPro" id="IPR036410">
    <property type="entry name" value="HSP_DnaJ_Cys-rich_dom_sf"/>
</dbReference>
<reference evidence="2 3" key="2">
    <citation type="journal article" date="2007" name="BMC Biol.">
        <title>A 100%-complete sequence reveals unusually simple genomic features in the hot-spring red alga Cyanidioschyzon merolae.</title>
        <authorList>
            <person name="Nozaki H."/>
            <person name="Takano H."/>
            <person name="Misumi O."/>
            <person name="Terasawa K."/>
            <person name="Matsuzaki M."/>
            <person name="Maruyama S."/>
            <person name="Nishida K."/>
            <person name="Yagisawa F."/>
            <person name="Yoshida Y."/>
            <person name="Fujiwara T."/>
            <person name="Takio S."/>
            <person name="Tamura K."/>
            <person name="Chung S.J."/>
            <person name="Nakamura S."/>
            <person name="Kuroiwa H."/>
            <person name="Tanaka K."/>
            <person name="Sato N."/>
            <person name="Kuroiwa T."/>
        </authorList>
    </citation>
    <scope>NUCLEOTIDE SEQUENCE [LARGE SCALE GENOMIC DNA]</scope>
    <source>
        <strain evidence="2 3">10D</strain>
    </source>
</reference>
<dbReference type="AlphaFoldDB" id="M1URA7"/>
<dbReference type="OrthoDB" id="3355217at2759"/>
<dbReference type="GeneID" id="16993655"/>
<accession>M1URA7</accession>
<dbReference type="Gramene" id="CMI284CT">
    <property type="protein sequence ID" value="CMI284CT"/>
    <property type="gene ID" value="CMI284C"/>
</dbReference>
<feature type="region of interest" description="Disordered" evidence="1">
    <location>
        <begin position="70"/>
        <end position="99"/>
    </location>
</feature>
<proteinExistence type="predicted"/>